<dbReference type="AlphaFoldDB" id="A0AA46C5M8"/>
<comment type="caution">
    <text evidence="1">The sequence shown here is derived from an EMBL/GenBank/DDBJ whole genome shotgun (WGS) entry which is preliminary data.</text>
</comment>
<name>A0AA46C5M8_9XANT</name>
<evidence type="ECO:0000313" key="2">
    <source>
        <dbReference type="Proteomes" id="UP000254168"/>
    </source>
</evidence>
<dbReference type="EMBL" id="UIHB01000001">
    <property type="protein sequence ID" value="SUZ26644.1"/>
    <property type="molecule type" value="Genomic_DNA"/>
</dbReference>
<dbReference type="Proteomes" id="UP000254168">
    <property type="component" value="Unassembled WGS sequence"/>
</dbReference>
<organism evidence="1 2">
    <name type="scientific">Xanthomonas euroxanthea</name>
    <dbReference type="NCBI Taxonomy" id="2259622"/>
    <lineage>
        <taxon>Bacteria</taxon>
        <taxon>Pseudomonadati</taxon>
        <taxon>Pseudomonadota</taxon>
        <taxon>Gammaproteobacteria</taxon>
        <taxon>Lysobacterales</taxon>
        <taxon>Lysobacteraceae</taxon>
        <taxon>Xanthomonas</taxon>
    </lineage>
</organism>
<gene>
    <name evidence="1" type="ORF">CPBF424_04030</name>
</gene>
<sequence>MVDCSPSKLARVRRVGTSLPRLVQPASFPGPGLRDDVAKERVSSEVHRHIRGGDVVAVMERLRHHRDCRAASGTAW</sequence>
<keyword evidence="2" id="KW-1185">Reference proteome</keyword>
<accession>A0AA46C5M8</accession>
<proteinExistence type="predicted"/>
<reference evidence="1 2" key="1">
    <citation type="submission" date="2018-06" db="EMBL/GenBank/DDBJ databases">
        <authorList>
            <person name="Pothier F. J."/>
        </authorList>
    </citation>
    <scope>NUCLEOTIDE SEQUENCE [LARGE SCALE GENOMIC DNA]</scope>
    <source>
        <strain evidence="1 2">CPBF 424</strain>
    </source>
</reference>
<evidence type="ECO:0000313" key="1">
    <source>
        <dbReference type="EMBL" id="SUZ26644.1"/>
    </source>
</evidence>
<protein>
    <submittedName>
        <fullName evidence="1">Uncharacterized protein</fullName>
    </submittedName>
</protein>